<sequence>MKFCYTLLAVLNAPVPGFEALLGFDKKAPTALSPPTILKPVHLALVHPVPADRSIQTPFECYGTEP</sequence>
<dbReference type="EMBL" id="BGZK01000312">
    <property type="protein sequence ID" value="GBP35979.1"/>
    <property type="molecule type" value="Genomic_DNA"/>
</dbReference>
<protein>
    <submittedName>
        <fullName evidence="1">Uncharacterized protein</fullName>
    </submittedName>
</protein>
<name>A0A4C1VBI1_EUMVA</name>
<accession>A0A4C1VBI1</accession>
<dbReference type="Proteomes" id="UP000299102">
    <property type="component" value="Unassembled WGS sequence"/>
</dbReference>
<organism evidence="1 2">
    <name type="scientific">Eumeta variegata</name>
    <name type="common">Bagworm moth</name>
    <name type="synonym">Eumeta japonica</name>
    <dbReference type="NCBI Taxonomy" id="151549"/>
    <lineage>
        <taxon>Eukaryota</taxon>
        <taxon>Metazoa</taxon>
        <taxon>Ecdysozoa</taxon>
        <taxon>Arthropoda</taxon>
        <taxon>Hexapoda</taxon>
        <taxon>Insecta</taxon>
        <taxon>Pterygota</taxon>
        <taxon>Neoptera</taxon>
        <taxon>Endopterygota</taxon>
        <taxon>Lepidoptera</taxon>
        <taxon>Glossata</taxon>
        <taxon>Ditrysia</taxon>
        <taxon>Tineoidea</taxon>
        <taxon>Psychidae</taxon>
        <taxon>Oiketicinae</taxon>
        <taxon>Eumeta</taxon>
    </lineage>
</organism>
<evidence type="ECO:0000313" key="1">
    <source>
        <dbReference type="EMBL" id="GBP35979.1"/>
    </source>
</evidence>
<gene>
    <name evidence="1" type="ORF">EVAR_91530_1</name>
</gene>
<proteinExistence type="predicted"/>
<evidence type="ECO:0000313" key="2">
    <source>
        <dbReference type="Proteomes" id="UP000299102"/>
    </source>
</evidence>
<reference evidence="1 2" key="1">
    <citation type="journal article" date="2019" name="Commun. Biol.">
        <title>The bagworm genome reveals a unique fibroin gene that provides high tensile strength.</title>
        <authorList>
            <person name="Kono N."/>
            <person name="Nakamura H."/>
            <person name="Ohtoshi R."/>
            <person name="Tomita M."/>
            <person name="Numata K."/>
            <person name="Arakawa K."/>
        </authorList>
    </citation>
    <scope>NUCLEOTIDE SEQUENCE [LARGE SCALE GENOMIC DNA]</scope>
</reference>
<dbReference type="AlphaFoldDB" id="A0A4C1VBI1"/>
<comment type="caution">
    <text evidence="1">The sequence shown here is derived from an EMBL/GenBank/DDBJ whole genome shotgun (WGS) entry which is preliminary data.</text>
</comment>
<keyword evidence="2" id="KW-1185">Reference proteome</keyword>